<dbReference type="HOGENOM" id="CLU_1240542_0_0_1"/>
<accession>A0A0C3B7U9</accession>
<dbReference type="EMBL" id="KN832994">
    <property type="protein sequence ID" value="KIM82383.1"/>
    <property type="molecule type" value="Genomic_DNA"/>
</dbReference>
<dbReference type="STRING" id="765440.A0A0C3B7U9"/>
<evidence type="ECO:0000313" key="2">
    <source>
        <dbReference type="Proteomes" id="UP000054166"/>
    </source>
</evidence>
<gene>
    <name evidence="1" type="ORF">PILCRDRAFT_7786</name>
</gene>
<reference evidence="2" key="2">
    <citation type="submission" date="2015-01" db="EMBL/GenBank/DDBJ databases">
        <title>Evolutionary Origins and Diversification of the Mycorrhizal Mutualists.</title>
        <authorList>
            <consortium name="DOE Joint Genome Institute"/>
            <consortium name="Mycorrhizal Genomics Consortium"/>
            <person name="Kohler A."/>
            <person name="Kuo A."/>
            <person name="Nagy L.G."/>
            <person name="Floudas D."/>
            <person name="Copeland A."/>
            <person name="Barry K.W."/>
            <person name="Cichocki N."/>
            <person name="Veneault-Fourrey C."/>
            <person name="LaButti K."/>
            <person name="Lindquist E.A."/>
            <person name="Lipzen A."/>
            <person name="Lundell T."/>
            <person name="Morin E."/>
            <person name="Murat C."/>
            <person name="Riley R."/>
            <person name="Ohm R."/>
            <person name="Sun H."/>
            <person name="Tunlid A."/>
            <person name="Henrissat B."/>
            <person name="Grigoriev I.V."/>
            <person name="Hibbett D.S."/>
            <person name="Martin F."/>
        </authorList>
    </citation>
    <scope>NUCLEOTIDE SEQUENCE [LARGE SCALE GENOMIC DNA]</scope>
    <source>
        <strain evidence="2">F 1598</strain>
    </source>
</reference>
<dbReference type="OrthoDB" id="2833246at2759"/>
<organism evidence="1 2">
    <name type="scientific">Piloderma croceum (strain F 1598)</name>
    <dbReference type="NCBI Taxonomy" id="765440"/>
    <lineage>
        <taxon>Eukaryota</taxon>
        <taxon>Fungi</taxon>
        <taxon>Dikarya</taxon>
        <taxon>Basidiomycota</taxon>
        <taxon>Agaricomycotina</taxon>
        <taxon>Agaricomycetes</taxon>
        <taxon>Agaricomycetidae</taxon>
        <taxon>Atheliales</taxon>
        <taxon>Atheliaceae</taxon>
        <taxon>Piloderma</taxon>
    </lineage>
</organism>
<sequence>MALKELLYWRDGPICPFTDLRFVTPGHHVVARSAHILPFSSYDKIFEHLTLSALTGRPIAEEVKNKINHPCNAFNAQTDARDTFDRLAWGIEAVHDGESVPGRSPVPSLSDRREIIFHRRHPDGKAIEAPNPSYCNMKLAIARAMHACGAADNNTQVNRLIDDCLVPFVSDEVLFRRVDDRLLTIENQPKKRRQLHPDIEMTISTVYPSR</sequence>
<evidence type="ECO:0000313" key="1">
    <source>
        <dbReference type="EMBL" id="KIM82383.1"/>
    </source>
</evidence>
<dbReference type="AlphaFoldDB" id="A0A0C3B7U9"/>
<reference evidence="1 2" key="1">
    <citation type="submission" date="2014-04" db="EMBL/GenBank/DDBJ databases">
        <authorList>
            <consortium name="DOE Joint Genome Institute"/>
            <person name="Kuo A."/>
            <person name="Tarkka M."/>
            <person name="Buscot F."/>
            <person name="Kohler A."/>
            <person name="Nagy L.G."/>
            <person name="Floudas D."/>
            <person name="Copeland A."/>
            <person name="Barry K.W."/>
            <person name="Cichocki N."/>
            <person name="Veneault-Fourrey C."/>
            <person name="LaButti K."/>
            <person name="Lindquist E.A."/>
            <person name="Lipzen A."/>
            <person name="Lundell T."/>
            <person name="Morin E."/>
            <person name="Murat C."/>
            <person name="Sun H."/>
            <person name="Tunlid A."/>
            <person name="Henrissat B."/>
            <person name="Grigoriev I.V."/>
            <person name="Hibbett D.S."/>
            <person name="Martin F."/>
            <person name="Nordberg H.P."/>
            <person name="Cantor M.N."/>
            <person name="Hua S.X."/>
        </authorList>
    </citation>
    <scope>NUCLEOTIDE SEQUENCE [LARGE SCALE GENOMIC DNA]</scope>
    <source>
        <strain evidence="1 2">F 1598</strain>
    </source>
</reference>
<proteinExistence type="predicted"/>
<dbReference type="Proteomes" id="UP000054166">
    <property type="component" value="Unassembled WGS sequence"/>
</dbReference>
<protein>
    <recommendedName>
        <fullName evidence="3">HNH nuclease domain-containing protein</fullName>
    </recommendedName>
</protein>
<dbReference type="InParanoid" id="A0A0C3B7U9"/>
<evidence type="ECO:0008006" key="3">
    <source>
        <dbReference type="Google" id="ProtNLM"/>
    </source>
</evidence>
<name>A0A0C3B7U9_PILCF</name>
<keyword evidence="2" id="KW-1185">Reference proteome</keyword>